<dbReference type="PROSITE" id="PS50109">
    <property type="entry name" value="HIS_KIN"/>
    <property type="match status" value="1"/>
</dbReference>
<evidence type="ECO:0000259" key="6">
    <source>
        <dbReference type="PROSITE" id="PS50113"/>
    </source>
</evidence>
<dbReference type="InterPro" id="IPR050482">
    <property type="entry name" value="Sensor_HK_TwoCompSys"/>
</dbReference>
<dbReference type="InterPro" id="IPR005467">
    <property type="entry name" value="His_kinase_dom"/>
</dbReference>
<protein>
    <submittedName>
        <fullName evidence="7">PAS domain-containing protein</fullName>
    </submittedName>
</protein>
<dbReference type="Gene3D" id="1.20.5.1930">
    <property type="match status" value="1"/>
</dbReference>
<name>A0ABR9B4U2_9RHOO</name>
<keyword evidence="1" id="KW-0808">Transferase</keyword>
<evidence type="ECO:0000313" key="7">
    <source>
        <dbReference type="EMBL" id="MBD8501392.1"/>
    </source>
</evidence>
<accession>A0ABR9B4U2</accession>
<keyword evidence="4" id="KW-0812">Transmembrane</keyword>
<feature type="transmembrane region" description="Helical" evidence="4">
    <location>
        <begin position="476"/>
        <end position="496"/>
    </location>
</feature>
<feature type="transmembrane region" description="Helical" evidence="4">
    <location>
        <begin position="226"/>
        <end position="254"/>
    </location>
</feature>
<feature type="domain" description="PAC" evidence="6">
    <location>
        <begin position="580"/>
        <end position="633"/>
    </location>
</feature>
<sequence>MPIEFDPQRLPHLPGALGALLFVVGLALALGAAFLPGSLMRVLPVAQSSGANALLALALLGAAAGLQPYRRFLCADVLALAAAALALLPLVQAMTALYPADGPWRLLLETRKAPGEAGFWPGRMSPSSSLGLLIAAACVYYLRRLRGARGVKVWLGMLTVLFAGGMVGVLGQWLDVPLLIGAAGDAVGTASGTALALLVLVLVLFRLAVGTPSIIAYFDGRPDRSVFALSAVGLLATLVVGGMLTGGLMAGVGLEGYRQALAESLRTHLLLAEAELREAGRITDEAHRRAEAGVPDWFVVPDAVAGGRGASVAVRIEPPAASASRAGGLRLPLSDRDGISLAMRGGWLIEGRRALNGGRGDLVVEMPFSAFDLLAERVAALGRSGELVVCGRQAAGGAEQCFPTRRIVHAFERDLVQARKAEPTPMARALGGESGVSEVRDYRQHRVMAAYAPLTGKVAAVLKVDVVELQAPLRQALWAGVVLVAVVALLGGAVVYRHVRPLILRLSRTERALNRAQAVAQVGSWYANARSRRIVWSDETYRIFAVPPGTQISHDVFMQAVHPDDRARVDAAWQRALGGAPYDIEHRILAGGQVRWVRERAELAFDASGAMVGATGTVEDVTERKAREAELLGSRQKLRDLAAYHEKLREEERTHIAREIHDELGQHLTALRMDAALLQLNYGEGNPGLAQKVSAMKKLIDRTIKVVRGVASSLRPAALDLGLASAAEWLVGEFRARSGVECTLELPGHEPALDDARATVVFRILQESLTNITRHAAASRVDIRIAELDGRLRLEVRDDGVGFDPAEVRERKTFGLMGIRERAMMFGGSASFISRPGEGTRLQVEMPLGEDHSRSDR</sequence>
<keyword evidence="8" id="KW-1185">Reference proteome</keyword>
<dbReference type="EMBL" id="JACYTO010000001">
    <property type="protein sequence ID" value="MBD8501392.1"/>
    <property type="molecule type" value="Genomic_DNA"/>
</dbReference>
<organism evidence="7 8">
    <name type="scientific">Thauera sedimentorum</name>
    <dbReference type="NCBI Taxonomy" id="2767595"/>
    <lineage>
        <taxon>Bacteria</taxon>
        <taxon>Pseudomonadati</taxon>
        <taxon>Pseudomonadota</taxon>
        <taxon>Betaproteobacteria</taxon>
        <taxon>Rhodocyclales</taxon>
        <taxon>Zoogloeaceae</taxon>
        <taxon>Thauera</taxon>
    </lineage>
</organism>
<evidence type="ECO:0000256" key="3">
    <source>
        <dbReference type="ARBA" id="ARBA00023012"/>
    </source>
</evidence>
<dbReference type="Proteomes" id="UP000603602">
    <property type="component" value="Unassembled WGS sequence"/>
</dbReference>
<evidence type="ECO:0000256" key="4">
    <source>
        <dbReference type="SAM" id="Phobius"/>
    </source>
</evidence>
<dbReference type="Gene3D" id="3.30.565.10">
    <property type="entry name" value="Histidine kinase-like ATPase, C-terminal domain"/>
    <property type="match status" value="1"/>
</dbReference>
<dbReference type="SMART" id="SM00387">
    <property type="entry name" value="HATPase_c"/>
    <property type="match status" value="1"/>
</dbReference>
<dbReference type="InterPro" id="IPR000014">
    <property type="entry name" value="PAS"/>
</dbReference>
<dbReference type="InterPro" id="IPR003594">
    <property type="entry name" value="HATPase_dom"/>
</dbReference>
<dbReference type="PANTHER" id="PTHR24421:SF59">
    <property type="entry name" value="OXYGEN SENSOR HISTIDINE KINASE NREB"/>
    <property type="match status" value="1"/>
</dbReference>
<dbReference type="PROSITE" id="PS50113">
    <property type="entry name" value="PAC"/>
    <property type="match status" value="1"/>
</dbReference>
<dbReference type="Pfam" id="PF02518">
    <property type="entry name" value="HATPase_c"/>
    <property type="match status" value="1"/>
</dbReference>
<dbReference type="Pfam" id="PF08447">
    <property type="entry name" value="PAS_3"/>
    <property type="match status" value="1"/>
</dbReference>
<dbReference type="NCBIfam" id="TIGR00229">
    <property type="entry name" value="sensory_box"/>
    <property type="match status" value="1"/>
</dbReference>
<feature type="domain" description="Histidine kinase" evidence="5">
    <location>
        <begin position="659"/>
        <end position="850"/>
    </location>
</feature>
<dbReference type="Gene3D" id="3.30.450.20">
    <property type="entry name" value="PAS domain"/>
    <property type="match status" value="1"/>
</dbReference>
<dbReference type="CDD" id="cd00130">
    <property type="entry name" value="PAS"/>
    <property type="match status" value="1"/>
</dbReference>
<comment type="caution">
    <text evidence="7">The sequence shown here is derived from an EMBL/GenBank/DDBJ whole genome shotgun (WGS) entry which is preliminary data.</text>
</comment>
<feature type="transmembrane region" description="Helical" evidence="4">
    <location>
        <begin position="12"/>
        <end position="34"/>
    </location>
</feature>
<keyword evidence="4" id="KW-1133">Transmembrane helix</keyword>
<evidence type="ECO:0000256" key="2">
    <source>
        <dbReference type="ARBA" id="ARBA00022777"/>
    </source>
</evidence>
<keyword evidence="2" id="KW-0418">Kinase</keyword>
<dbReference type="InterPro" id="IPR036890">
    <property type="entry name" value="HATPase_C_sf"/>
</dbReference>
<feature type="transmembrane region" description="Helical" evidence="4">
    <location>
        <begin position="46"/>
        <end position="66"/>
    </location>
</feature>
<dbReference type="SUPFAM" id="SSF55785">
    <property type="entry name" value="PYP-like sensor domain (PAS domain)"/>
    <property type="match status" value="1"/>
</dbReference>
<gene>
    <name evidence="7" type="ORF">IFO67_00660</name>
</gene>
<dbReference type="RefSeq" id="WP_187716252.1">
    <property type="nucleotide sequence ID" value="NZ_JACTAH010000001.1"/>
</dbReference>
<keyword evidence="4" id="KW-0472">Membrane</keyword>
<dbReference type="Pfam" id="PF07730">
    <property type="entry name" value="HisKA_3"/>
    <property type="match status" value="1"/>
</dbReference>
<reference evidence="8" key="1">
    <citation type="submission" date="2023-07" db="EMBL/GenBank/DDBJ databases">
        <title>Thauera sp. CAU 1555 isolated from sand of Yaerae Beach.</title>
        <authorList>
            <person name="Kim W."/>
        </authorList>
    </citation>
    <scope>NUCLEOTIDE SEQUENCE [LARGE SCALE GENOMIC DNA]</scope>
    <source>
        <strain evidence="8">CAU 1555</strain>
    </source>
</reference>
<feature type="transmembrane region" description="Helical" evidence="4">
    <location>
        <begin position="120"/>
        <end position="142"/>
    </location>
</feature>
<evidence type="ECO:0000313" key="8">
    <source>
        <dbReference type="Proteomes" id="UP000603602"/>
    </source>
</evidence>
<dbReference type="PANTHER" id="PTHR24421">
    <property type="entry name" value="NITRATE/NITRITE SENSOR PROTEIN NARX-RELATED"/>
    <property type="match status" value="1"/>
</dbReference>
<dbReference type="InterPro" id="IPR000700">
    <property type="entry name" value="PAS-assoc_C"/>
</dbReference>
<evidence type="ECO:0000256" key="1">
    <source>
        <dbReference type="ARBA" id="ARBA00022679"/>
    </source>
</evidence>
<dbReference type="InterPro" id="IPR035965">
    <property type="entry name" value="PAS-like_dom_sf"/>
</dbReference>
<proteinExistence type="predicted"/>
<dbReference type="InterPro" id="IPR013655">
    <property type="entry name" value="PAS_fold_3"/>
</dbReference>
<feature type="transmembrane region" description="Helical" evidence="4">
    <location>
        <begin position="186"/>
        <end position="205"/>
    </location>
</feature>
<evidence type="ECO:0000259" key="5">
    <source>
        <dbReference type="PROSITE" id="PS50109"/>
    </source>
</evidence>
<dbReference type="Gene3D" id="2.10.70.100">
    <property type="match status" value="1"/>
</dbReference>
<feature type="transmembrane region" description="Helical" evidence="4">
    <location>
        <begin position="154"/>
        <end position="174"/>
    </location>
</feature>
<keyword evidence="3" id="KW-0902">Two-component regulatory system</keyword>
<feature type="transmembrane region" description="Helical" evidence="4">
    <location>
        <begin position="78"/>
        <end position="100"/>
    </location>
</feature>
<dbReference type="SUPFAM" id="SSF55874">
    <property type="entry name" value="ATPase domain of HSP90 chaperone/DNA topoisomerase II/histidine kinase"/>
    <property type="match status" value="1"/>
</dbReference>
<dbReference type="CDD" id="cd16917">
    <property type="entry name" value="HATPase_UhpB-NarQ-NarX-like"/>
    <property type="match status" value="1"/>
</dbReference>
<dbReference type="InterPro" id="IPR011712">
    <property type="entry name" value="Sig_transdc_His_kin_sub3_dim/P"/>
</dbReference>